<reference evidence="2" key="1">
    <citation type="journal article" date="2015" name="Nature">
        <title>Complex archaea that bridge the gap between prokaryotes and eukaryotes.</title>
        <authorList>
            <person name="Spang A."/>
            <person name="Saw J.H."/>
            <person name="Jorgensen S.L."/>
            <person name="Zaremba-Niedzwiedzka K."/>
            <person name="Martijn J."/>
            <person name="Lind A.E."/>
            <person name="van Eijk R."/>
            <person name="Schleper C."/>
            <person name="Guy L."/>
            <person name="Ettema T.J."/>
        </authorList>
    </citation>
    <scope>NUCLEOTIDE SEQUENCE</scope>
</reference>
<keyword evidence="1" id="KW-1133">Transmembrane helix</keyword>
<keyword evidence="1" id="KW-0812">Transmembrane</keyword>
<gene>
    <name evidence="2" type="ORF">LCGC14_0939090</name>
</gene>
<dbReference type="AlphaFoldDB" id="A0A0F9R491"/>
<accession>A0A0F9R491</accession>
<feature type="non-terminal residue" evidence="2">
    <location>
        <position position="49"/>
    </location>
</feature>
<evidence type="ECO:0000313" key="2">
    <source>
        <dbReference type="EMBL" id="KKN20101.1"/>
    </source>
</evidence>
<sequence>MLDFLQTDFSLVELVVLVLLTFGFAMATWMANVIRSTEAYRRYGMIISQ</sequence>
<protein>
    <submittedName>
        <fullName evidence="2">Uncharacterized protein</fullName>
    </submittedName>
</protein>
<organism evidence="2">
    <name type="scientific">marine sediment metagenome</name>
    <dbReference type="NCBI Taxonomy" id="412755"/>
    <lineage>
        <taxon>unclassified sequences</taxon>
        <taxon>metagenomes</taxon>
        <taxon>ecological metagenomes</taxon>
    </lineage>
</organism>
<comment type="caution">
    <text evidence="2">The sequence shown here is derived from an EMBL/GenBank/DDBJ whole genome shotgun (WGS) entry which is preliminary data.</text>
</comment>
<feature type="transmembrane region" description="Helical" evidence="1">
    <location>
        <begin position="12"/>
        <end position="34"/>
    </location>
</feature>
<name>A0A0F9R491_9ZZZZ</name>
<keyword evidence="1" id="KW-0472">Membrane</keyword>
<proteinExistence type="predicted"/>
<dbReference type="EMBL" id="LAZR01003272">
    <property type="protein sequence ID" value="KKN20101.1"/>
    <property type="molecule type" value="Genomic_DNA"/>
</dbReference>
<evidence type="ECO:0000256" key="1">
    <source>
        <dbReference type="SAM" id="Phobius"/>
    </source>
</evidence>